<evidence type="ECO:0000256" key="2">
    <source>
        <dbReference type="SAM" id="MobiDB-lite"/>
    </source>
</evidence>
<feature type="region of interest" description="Disordered" evidence="2">
    <location>
        <begin position="134"/>
        <end position="200"/>
    </location>
</feature>
<dbReference type="AlphaFoldDB" id="A0A6A6USX7"/>
<feature type="compositionally biased region" description="Basic and acidic residues" evidence="2">
    <location>
        <begin position="361"/>
        <end position="373"/>
    </location>
</feature>
<evidence type="ECO:0000256" key="1">
    <source>
        <dbReference type="SAM" id="Coils"/>
    </source>
</evidence>
<reference evidence="3" key="1">
    <citation type="journal article" date="2020" name="Stud. Mycol.">
        <title>101 Dothideomycetes genomes: a test case for predicting lifestyles and emergence of pathogens.</title>
        <authorList>
            <person name="Haridas S."/>
            <person name="Albert R."/>
            <person name="Binder M."/>
            <person name="Bloem J."/>
            <person name="Labutti K."/>
            <person name="Salamov A."/>
            <person name="Andreopoulos B."/>
            <person name="Baker S."/>
            <person name="Barry K."/>
            <person name="Bills G."/>
            <person name="Bluhm B."/>
            <person name="Cannon C."/>
            <person name="Castanera R."/>
            <person name="Culley D."/>
            <person name="Daum C."/>
            <person name="Ezra D."/>
            <person name="Gonzalez J."/>
            <person name="Henrissat B."/>
            <person name="Kuo A."/>
            <person name="Liang C."/>
            <person name="Lipzen A."/>
            <person name="Lutzoni F."/>
            <person name="Magnuson J."/>
            <person name="Mondo S."/>
            <person name="Nolan M."/>
            <person name="Ohm R."/>
            <person name="Pangilinan J."/>
            <person name="Park H.-J."/>
            <person name="Ramirez L."/>
            <person name="Alfaro M."/>
            <person name="Sun H."/>
            <person name="Tritt A."/>
            <person name="Yoshinaga Y."/>
            <person name="Zwiers L.-H."/>
            <person name="Turgeon B."/>
            <person name="Goodwin S."/>
            <person name="Spatafora J."/>
            <person name="Crous P."/>
            <person name="Grigoriev I."/>
        </authorList>
    </citation>
    <scope>NUCLEOTIDE SEQUENCE</scope>
    <source>
        <strain evidence="3">CBS 115976</strain>
    </source>
</reference>
<feature type="compositionally biased region" description="Basic and acidic residues" evidence="2">
    <location>
        <begin position="332"/>
        <end position="348"/>
    </location>
</feature>
<organism evidence="3 4">
    <name type="scientific">Microthyrium microscopicum</name>
    <dbReference type="NCBI Taxonomy" id="703497"/>
    <lineage>
        <taxon>Eukaryota</taxon>
        <taxon>Fungi</taxon>
        <taxon>Dikarya</taxon>
        <taxon>Ascomycota</taxon>
        <taxon>Pezizomycotina</taxon>
        <taxon>Dothideomycetes</taxon>
        <taxon>Dothideomycetes incertae sedis</taxon>
        <taxon>Microthyriales</taxon>
        <taxon>Microthyriaceae</taxon>
        <taxon>Microthyrium</taxon>
    </lineage>
</organism>
<proteinExistence type="predicted"/>
<dbReference type="OrthoDB" id="5343576at2759"/>
<feature type="compositionally biased region" description="Polar residues" evidence="2">
    <location>
        <begin position="442"/>
        <end position="453"/>
    </location>
</feature>
<name>A0A6A6USX7_9PEZI</name>
<gene>
    <name evidence="3" type="ORF">BT63DRAFT_419378</name>
</gene>
<dbReference type="EMBL" id="MU004230">
    <property type="protein sequence ID" value="KAF2674064.1"/>
    <property type="molecule type" value="Genomic_DNA"/>
</dbReference>
<sequence>MSAIEPAESQVPQQLVEQLSRGYDSLTVEFQRLSQQHQELENKLAWAKQQYLDALKRFTPTTSSKDFHEFLTELDEAGAVQNENETSWLDQLAKSSDAEKRARAYNVQRAKDAREKLDYRRNVASAEGSVKIWKDSQTDGSPGLEQDFTTSGTPGRLGCPFAAGKTNSRRGATTPRSSISKTSLGRRSKRPSFHDPIRAEICGNNHPVSTAASVEGSMPLCPIRFLDQHSPEEVAQYFEKHKHQLPRSHEMCISRFQENEDALRSLDSKYANMVSMVNGLGKVHQPMLPEPEEIAVEIDEDTMQTSTAHVERWAQNVSVRGEDDGNEPTAAGEDRENHFDRSLKEIRVGESPSRPWGITVPEDRGDATSRKSDPTASPLEPELQGERSGDGPLPPLRCPFSGITAETTEVPPPGHPDFTPRPVEERRHTPPPQDIPKAKSPAQVSTQQSSNPLPQMVFNGPVFFGYPPDQAMNMLKQSGLM</sequence>
<protein>
    <submittedName>
        <fullName evidence="3">Uncharacterized protein</fullName>
    </submittedName>
</protein>
<keyword evidence="4" id="KW-1185">Reference proteome</keyword>
<accession>A0A6A6USX7</accession>
<evidence type="ECO:0000313" key="3">
    <source>
        <dbReference type="EMBL" id="KAF2674064.1"/>
    </source>
</evidence>
<keyword evidence="1" id="KW-0175">Coiled coil</keyword>
<feature type="compositionally biased region" description="Polar residues" evidence="2">
    <location>
        <begin position="165"/>
        <end position="183"/>
    </location>
</feature>
<evidence type="ECO:0000313" key="4">
    <source>
        <dbReference type="Proteomes" id="UP000799302"/>
    </source>
</evidence>
<feature type="region of interest" description="Disordered" evidence="2">
    <location>
        <begin position="314"/>
        <end position="454"/>
    </location>
</feature>
<feature type="coiled-coil region" evidence="1">
    <location>
        <begin position="16"/>
        <end position="57"/>
    </location>
</feature>
<dbReference type="Proteomes" id="UP000799302">
    <property type="component" value="Unassembled WGS sequence"/>
</dbReference>